<dbReference type="Pfam" id="PF11213">
    <property type="entry name" value="DUF3006"/>
    <property type="match status" value="1"/>
</dbReference>
<evidence type="ECO:0000313" key="1">
    <source>
        <dbReference type="EMBL" id="STO53243.1"/>
    </source>
</evidence>
<evidence type="ECO:0000313" key="2">
    <source>
        <dbReference type="Proteomes" id="UP000254060"/>
    </source>
</evidence>
<dbReference type="OrthoDB" id="164847at2"/>
<sequence>MKRRRGIIDRFEGDLAVVEFGEVMENIPKSRFPESIQSGDVFWFYEDGRVEMDTEEKQRLSKEIDDLMDELWED</sequence>
<accession>A0A377HIJ6</accession>
<dbReference type="RefSeq" id="WP_029336121.1">
    <property type="nucleotide sequence ID" value="NZ_UGGP01000002.1"/>
</dbReference>
<proteinExistence type="predicted"/>
<dbReference type="AlphaFoldDB" id="A0A377HIJ6"/>
<dbReference type="EMBL" id="UGGP01000002">
    <property type="protein sequence ID" value="STO53243.1"/>
    <property type="molecule type" value="Genomic_DNA"/>
</dbReference>
<protein>
    <submittedName>
        <fullName evidence="1">Protein of uncharacterized function (DUF3006)</fullName>
    </submittedName>
</protein>
<reference evidence="1 2" key="1">
    <citation type="submission" date="2018-06" db="EMBL/GenBank/DDBJ databases">
        <authorList>
            <consortium name="Pathogen Informatics"/>
            <person name="Doyle S."/>
        </authorList>
    </citation>
    <scope>NUCLEOTIDE SEQUENCE [LARGE SCALE GENOMIC DNA]</scope>
    <source>
        <strain evidence="1 2">NCTC13163</strain>
    </source>
</reference>
<dbReference type="InterPro" id="IPR021377">
    <property type="entry name" value="DUF3006"/>
</dbReference>
<name>A0A377HIJ6_9BACL</name>
<organism evidence="1 2">
    <name type="scientific">Exiguobacterium aurantiacum</name>
    <dbReference type="NCBI Taxonomy" id="33987"/>
    <lineage>
        <taxon>Bacteria</taxon>
        <taxon>Bacillati</taxon>
        <taxon>Bacillota</taxon>
        <taxon>Bacilli</taxon>
        <taxon>Bacillales</taxon>
        <taxon>Bacillales Family XII. Incertae Sedis</taxon>
        <taxon>Exiguobacterium</taxon>
    </lineage>
</organism>
<gene>
    <name evidence="1" type="ORF">NCTC13163_03224</name>
</gene>
<dbReference type="STRING" id="1397694.GCA_000702585_03083"/>
<dbReference type="Proteomes" id="UP000254060">
    <property type="component" value="Unassembled WGS sequence"/>
</dbReference>